<sequence>MAPLRPPLVTSRISPAGPHTTRGSYKISANPQYPPRAGVVITTSLTLTPSHTSLVPTIPSSSTNDDSQSTSILAEAVATTHLSWWQLLALILGSVLALVVGIWLWWRHRRKKKKSKDKKMNEMKEKEKKREEDEKQKELLDRIAGVPSAGRKGGRGRGGGNGWKRGDSDESDLESESEWGESDDSISDGGTIRPSRTRRRRGRRRGRRRDRDRDRFGHSRRGGRRGGEYDSDSGTDYSDETYLPRRRERDRRRDRYDRDRGGERHRGRSRLEISRSPSPQPPRGRPTRQLTASSTHPSPPVVATKRRKRDTFRDSVFSTYTSMKNAAVRLKYVEAKVKLQKQLEEEEVLERKRREKVTEANKELDDLRAYEKETERKQASSDNGRLLIPPVKRSSTGFPSQSSNSYRPSIPVMPPARKSAHNSRARDHAAGHQNPPRNDGNRRQLYPPVHATSATARPSRPEKKATDDSLSVELSYLLEDGSRSGARPAPPAPLREPSQPKHSDSRPLRSNLKKTSGASDNAQFPSAQNQQTAVMIPSQPKAAWNPFQADWLSHPIVDPQPTKPVQTDTTAARTDSVYLPITHPRERPTIPEGKLARPPAGRFQSGAAGSGPITTGSGRNGLRTNRVGAGSITGVNAGGAAGASKWADRLRDRRK</sequence>
<dbReference type="RefSeq" id="XP_066802276.1">
    <property type="nucleotide sequence ID" value="XM_066946897.1"/>
</dbReference>
<feature type="compositionally biased region" description="Polar residues" evidence="1">
    <location>
        <begin position="563"/>
        <end position="573"/>
    </location>
</feature>
<dbReference type="GeneID" id="92181049"/>
<feature type="compositionally biased region" description="Acidic residues" evidence="1">
    <location>
        <begin position="229"/>
        <end position="239"/>
    </location>
</feature>
<feature type="region of interest" description="Disordered" evidence="1">
    <location>
        <begin position="343"/>
        <end position="539"/>
    </location>
</feature>
<comment type="caution">
    <text evidence="3">The sequence shown here is derived from an EMBL/GenBank/DDBJ whole genome shotgun (WGS) entry which is preliminary data.</text>
</comment>
<dbReference type="Proteomes" id="UP001388673">
    <property type="component" value="Unassembled WGS sequence"/>
</dbReference>
<feature type="compositionally biased region" description="Basic and acidic residues" evidence="1">
    <location>
        <begin position="498"/>
        <end position="507"/>
    </location>
</feature>
<keyword evidence="2" id="KW-0812">Transmembrane</keyword>
<name>A0AAW0YVU4_9TREE</name>
<feature type="compositionally biased region" description="Basic and acidic residues" evidence="1">
    <location>
        <begin position="242"/>
        <end position="273"/>
    </location>
</feature>
<keyword evidence="2" id="KW-0472">Membrane</keyword>
<evidence type="ECO:0000256" key="1">
    <source>
        <dbReference type="SAM" id="MobiDB-lite"/>
    </source>
</evidence>
<feature type="region of interest" description="Disordered" evidence="1">
    <location>
        <begin position="1"/>
        <end position="22"/>
    </location>
</feature>
<feature type="compositionally biased region" description="Basic and acidic residues" evidence="1">
    <location>
        <begin position="118"/>
        <end position="141"/>
    </location>
</feature>
<proteinExistence type="predicted"/>
<feature type="compositionally biased region" description="Polar residues" evidence="1">
    <location>
        <begin position="513"/>
        <end position="533"/>
    </location>
</feature>
<keyword evidence="4" id="KW-1185">Reference proteome</keyword>
<dbReference type="EMBL" id="JBCAWK010000007">
    <property type="protein sequence ID" value="KAK8853090.1"/>
    <property type="molecule type" value="Genomic_DNA"/>
</dbReference>
<organism evidence="3 4">
    <name type="scientific">Kwoniella newhampshirensis</name>
    <dbReference type="NCBI Taxonomy" id="1651941"/>
    <lineage>
        <taxon>Eukaryota</taxon>
        <taxon>Fungi</taxon>
        <taxon>Dikarya</taxon>
        <taxon>Basidiomycota</taxon>
        <taxon>Agaricomycotina</taxon>
        <taxon>Tremellomycetes</taxon>
        <taxon>Tremellales</taxon>
        <taxon>Cryptococcaceae</taxon>
        <taxon>Kwoniella</taxon>
    </lineage>
</organism>
<accession>A0AAW0YVU4</accession>
<dbReference type="AlphaFoldDB" id="A0AAW0YVU4"/>
<dbReference type="KEGG" id="kne:92181049"/>
<reference evidence="3 4" key="1">
    <citation type="journal article" date="2024" name="bioRxiv">
        <title>Comparative genomics of Cryptococcus and Kwoniella reveals pathogenesis evolution and contrasting karyotype dynamics via intercentromeric recombination or chromosome fusion.</title>
        <authorList>
            <person name="Coelho M.A."/>
            <person name="David-Palma M."/>
            <person name="Shea T."/>
            <person name="Bowers K."/>
            <person name="McGinley-Smith S."/>
            <person name="Mohammad A.W."/>
            <person name="Gnirke A."/>
            <person name="Yurkov A.M."/>
            <person name="Nowrousian M."/>
            <person name="Sun S."/>
            <person name="Cuomo C.A."/>
            <person name="Heitman J."/>
        </authorList>
    </citation>
    <scope>NUCLEOTIDE SEQUENCE [LARGE SCALE GENOMIC DNA]</scope>
    <source>
        <strain evidence="3 4">CBS 13917</strain>
    </source>
</reference>
<evidence type="ECO:0000313" key="3">
    <source>
        <dbReference type="EMBL" id="KAK8853090.1"/>
    </source>
</evidence>
<feature type="region of interest" description="Disordered" evidence="1">
    <location>
        <begin position="553"/>
        <end position="655"/>
    </location>
</feature>
<feature type="compositionally biased region" description="Basic residues" evidence="1">
    <location>
        <begin position="195"/>
        <end position="208"/>
    </location>
</feature>
<protein>
    <submittedName>
        <fullName evidence="3">Uncharacterized protein</fullName>
    </submittedName>
</protein>
<feature type="compositionally biased region" description="Basic and acidic residues" evidence="1">
    <location>
        <begin position="646"/>
        <end position="655"/>
    </location>
</feature>
<feature type="region of interest" description="Disordered" evidence="1">
    <location>
        <begin position="114"/>
        <end position="311"/>
    </location>
</feature>
<feature type="compositionally biased region" description="Basic and acidic residues" evidence="1">
    <location>
        <begin position="343"/>
        <end position="379"/>
    </location>
</feature>
<feature type="compositionally biased region" description="Polar residues" evidence="1">
    <location>
        <begin position="393"/>
        <end position="407"/>
    </location>
</feature>
<evidence type="ECO:0000256" key="2">
    <source>
        <dbReference type="SAM" id="Phobius"/>
    </source>
</evidence>
<feature type="transmembrane region" description="Helical" evidence="2">
    <location>
        <begin position="84"/>
        <end position="106"/>
    </location>
</feature>
<evidence type="ECO:0000313" key="4">
    <source>
        <dbReference type="Proteomes" id="UP001388673"/>
    </source>
</evidence>
<keyword evidence="2" id="KW-1133">Transmembrane helix</keyword>
<gene>
    <name evidence="3" type="ORF">IAR55_003791</name>
</gene>
<feature type="compositionally biased region" description="Acidic residues" evidence="1">
    <location>
        <begin position="169"/>
        <end position="186"/>
    </location>
</feature>